<dbReference type="EMBL" id="JACHIA010000002">
    <property type="protein sequence ID" value="MBB6069542.1"/>
    <property type="molecule type" value="Genomic_DNA"/>
</dbReference>
<dbReference type="Proteomes" id="UP000582837">
    <property type="component" value="Unassembled WGS sequence"/>
</dbReference>
<proteinExistence type="predicted"/>
<dbReference type="RefSeq" id="WP_170037401.1">
    <property type="nucleotide sequence ID" value="NZ_JABDTL010000002.1"/>
</dbReference>
<keyword evidence="3" id="KW-1185">Reference proteome</keyword>
<accession>A0A841GQ45</accession>
<dbReference type="AlphaFoldDB" id="A0A841GQ45"/>
<dbReference type="Pfam" id="PF14559">
    <property type="entry name" value="TPR_19"/>
    <property type="match status" value="1"/>
</dbReference>
<dbReference type="InterPro" id="IPR011990">
    <property type="entry name" value="TPR-like_helical_dom_sf"/>
</dbReference>
<organism evidence="2 3">
    <name type="scientific">Longimicrobium terrae</name>
    <dbReference type="NCBI Taxonomy" id="1639882"/>
    <lineage>
        <taxon>Bacteria</taxon>
        <taxon>Pseudomonadati</taxon>
        <taxon>Gemmatimonadota</taxon>
        <taxon>Longimicrobiia</taxon>
        <taxon>Longimicrobiales</taxon>
        <taxon>Longimicrobiaceae</taxon>
        <taxon>Longimicrobium</taxon>
    </lineage>
</organism>
<evidence type="ECO:0000313" key="2">
    <source>
        <dbReference type="EMBL" id="MBB6069542.1"/>
    </source>
</evidence>
<reference evidence="2 3" key="1">
    <citation type="submission" date="2020-08" db="EMBL/GenBank/DDBJ databases">
        <title>Genomic Encyclopedia of Type Strains, Phase IV (KMG-IV): sequencing the most valuable type-strain genomes for metagenomic binning, comparative biology and taxonomic classification.</title>
        <authorList>
            <person name="Goeker M."/>
        </authorList>
    </citation>
    <scope>NUCLEOTIDE SEQUENCE [LARGE SCALE GENOMIC DNA]</scope>
    <source>
        <strain evidence="2 3">DSM 29007</strain>
    </source>
</reference>
<dbReference type="SUPFAM" id="SSF48452">
    <property type="entry name" value="TPR-like"/>
    <property type="match status" value="1"/>
</dbReference>
<dbReference type="Gene3D" id="1.25.40.10">
    <property type="entry name" value="Tetratricopeptide repeat domain"/>
    <property type="match status" value="1"/>
</dbReference>
<feature type="compositionally biased region" description="Basic and acidic residues" evidence="1">
    <location>
        <begin position="202"/>
        <end position="218"/>
    </location>
</feature>
<comment type="caution">
    <text evidence="2">The sequence shown here is derived from an EMBL/GenBank/DDBJ whole genome shotgun (WGS) entry which is preliminary data.</text>
</comment>
<evidence type="ECO:0000256" key="1">
    <source>
        <dbReference type="SAM" id="MobiDB-lite"/>
    </source>
</evidence>
<protein>
    <submittedName>
        <fullName evidence="2">Tetratricopeptide (TPR) repeat protein</fullName>
    </submittedName>
</protein>
<sequence>MRGMMIAALAAGLVGGGVLAEAERAYGRGDYAAAAAAYARAVAAGDTSAAVRYNLGTSLLRLGRYDEARPHLEAAARGGRIAGRAAYNAGNTDLVPAAAGKAPAEQREPALRRAVTRYRQALLHDPADADARWNLELAQRLLDAERKKGGGGGGGGSPKPDPDPDSGGGKAPAPANPPPSSPGPGGPGGMTPEQAEQVLDGAARREQQVQRRELKRDAQTPAGVRDW</sequence>
<feature type="region of interest" description="Disordered" evidence="1">
    <location>
        <begin position="145"/>
        <end position="227"/>
    </location>
</feature>
<evidence type="ECO:0000313" key="3">
    <source>
        <dbReference type="Proteomes" id="UP000582837"/>
    </source>
</evidence>
<gene>
    <name evidence="2" type="ORF">HNQ61_001157</name>
</gene>
<feature type="compositionally biased region" description="Pro residues" evidence="1">
    <location>
        <begin position="174"/>
        <end position="185"/>
    </location>
</feature>
<name>A0A841GQ45_9BACT</name>